<proteinExistence type="predicted"/>
<reference evidence="1" key="1">
    <citation type="journal article" date="2014" name="Nat. Commun.">
        <title>The tobacco genome sequence and its comparison with those of tomato and potato.</title>
        <authorList>
            <person name="Sierro N."/>
            <person name="Battey J.N."/>
            <person name="Ouadi S."/>
            <person name="Bakaher N."/>
            <person name="Bovet L."/>
            <person name="Willig A."/>
            <person name="Goepfert S."/>
            <person name="Peitsch M.C."/>
            <person name="Ivanov N.V."/>
        </authorList>
    </citation>
    <scope>NUCLEOTIDE SEQUENCE [LARGE SCALE GENOMIC DNA]</scope>
</reference>
<dbReference type="RefSeq" id="XP_075087916.1">
    <property type="nucleotide sequence ID" value="XM_075231815.1"/>
</dbReference>
<protein>
    <submittedName>
        <fullName evidence="2">Pectin acetylesterase 8-like</fullName>
    </submittedName>
</protein>
<evidence type="ECO:0000313" key="2">
    <source>
        <dbReference type="RefSeq" id="XP_075087916.1"/>
    </source>
</evidence>
<accession>A0AC58SSG4</accession>
<name>A0AC58SSG4_TOBAC</name>
<evidence type="ECO:0000313" key="1">
    <source>
        <dbReference type="Proteomes" id="UP000790787"/>
    </source>
</evidence>
<gene>
    <name evidence="2" type="primary">LOC142169874</name>
</gene>
<dbReference type="Proteomes" id="UP000790787">
    <property type="component" value="Chromosome 15"/>
</dbReference>
<organism evidence="1 2">
    <name type="scientific">Nicotiana tabacum</name>
    <name type="common">Common tobacco</name>
    <dbReference type="NCBI Taxonomy" id="4097"/>
    <lineage>
        <taxon>Eukaryota</taxon>
        <taxon>Viridiplantae</taxon>
        <taxon>Streptophyta</taxon>
        <taxon>Embryophyta</taxon>
        <taxon>Tracheophyta</taxon>
        <taxon>Spermatophyta</taxon>
        <taxon>Magnoliopsida</taxon>
        <taxon>eudicotyledons</taxon>
        <taxon>Gunneridae</taxon>
        <taxon>Pentapetalae</taxon>
        <taxon>asterids</taxon>
        <taxon>lamiids</taxon>
        <taxon>Solanales</taxon>
        <taxon>Solanaceae</taxon>
        <taxon>Nicotianoideae</taxon>
        <taxon>Nicotianeae</taxon>
        <taxon>Nicotiana</taxon>
    </lineage>
</organism>
<reference evidence="2" key="2">
    <citation type="submission" date="2025-08" db="UniProtKB">
        <authorList>
            <consortium name="RefSeq"/>
        </authorList>
    </citation>
    <scope>IDENTIFICATION</scope>
    <source>
        <tissue evidence="2">Leaf</tissue>
    </source>
</reference>
<sequence length="358" mass="39896">MAKVMNFNSILMAAVLFSLLYHWTTTEADLIVNITYLETAISKGAVCLDGSAPAFHFYFGTGSGMYSWLIHLQGGRWCEITSDCQARAATDLSSKNMTKIAYFTGVLSIDSQLNPNFYNWNRVKVKYCDGSSYTGDIEEVDPDTNLHFRGARIFEAIMEYFLGQGMIYAQNAILSGTSAGGLGAILSCDKFRLFLPLTARVKCVSDAGFFVNKETIYGEPLIEEKYKRVVALHGICQEPAISCTALSLDPSLCFFPQYAARHICTPLFIVNTAYDSWQINNSFVPRVADPNNEWLYCNHDINICSPNQIQTLQGQSCTSKGYFISFCHFHNGIEIQRYWSSKNSPTLANVKIAEAVGD</sequence>
<keyword evidence="1" id="KW-1185">Reference proteome</keyword>